<dbReference type="AlphaFoldDB" id="A0A6I0S430"/>
<dbReference type="Proteomes" id="UP000436858">
    <property type="component" value="Unassembled WGS sequence"/>
</dbReference>
<name>A0A6I0S430_BACT4</name>
<dbReference type="GO" id="GO:0016788">
    <property type="term" value="F:hydrolase activity, acting on ester bonds"/>
    <property type="evidence" value="ECO:0007669"/>
    <property type="project" value="UniProtKB-ARBA"/>
</dbReference>
<dbReference type="InterPro" id="IPR011322">
    <property type="entry name" value="N-reg_PII-like_a/b"/>
</dbReference>
<keyword evidence="1" id="KW-0378">Hydrolase</keyword>
<protein>
    <submittedName>
        <fullName evidence="1">SGNH/GDSL hydrolase family protein</fullName>
    </submittedName>
</protein>
<dbReference type="SUPFAM" id="SSF52266">
    <property type="entry name" value="SGNH hydrolase"/>
    <property type="match status" value="1"/>
</dbReference>
<dbReference type="InterPro" id="IPR036514">
    <property type="entry name" value="SGNH_hydro_sf"/>
</dbReference>
<sequence>MKKIEAIIRKTKFEDVKDALLEADIEWFSEWGMAASKEENDYCHQLEKMLSQNRPGTVVTPLNIAYWERNLNCNIDSLIGTHVTDKDVIVIRLGENVQDKEAFKSGILRLVEYCKRKADKVVITGCFWKDEEKERAIINAAHMHGLTFIPIDWIDRLYDSRPKVGDTLYDIHGKPYTVTKDFIIAHPDDEGMKKIAEAIYRVL</sequence>
<organism evidence="1 2">
    <name type="scientific">Bacteroides thetaiotaomicron</name>
    <dbReference type="NCBI Taxonomy" id="818"/>
    <lineage>
        <taxon>Bacteria</taxon>
        <taxon>Pseudomonadati</taxon>
        <taxon>Bacteroidota</taxon>
        <taxon>Bacteroidia</taxon>
        <taxon>Bacteroidales</taxon>
        <taxon>Bacteroidaceae</taxon>
        <taxon>Bacteroides</taxon>
    </lineage>
</organism>
<accession>A0A6I0S430</accession>
<gene>
    <name evidence="1" type="ORF">GAN91_29950</name>
</gene>
<evidence type="ECO:0000313" key="2">
    <source>
        <dbReference type="Proteomes" id="UP000436858"/>
    </source>
</evidence>
<proteinExistence type="predicted"/>
<comment type="caution">
    <text evidence="1">The sequence shown here is derived from an EMBL/GenBank/DDBJ whole genome shotgun (WGS) entry which is preliminary data.</text>
</comment>
<dbReference type="EMBL" id="WCRY01000207">
    <property type="protein sequence ID" value="KAB4459411.1"/>
    <property type="molecule type" value="Genomic_DNA"/>
</dbReference>
<dbReference type="Gene3D" id="3.40.50.1110">
    <property type="entry name" value="SGNH hydrolase"/>
    <property type="match status" value="1"/>
</dbReference>
<dbReference type="SUPFAM" id="SSF54913">
    <property type="entry name" value="GlnB-like"/>
    <property type="match status" value="1"/>
</dbReference>
<evidence type="ECO:0000313" key="1">
    <source>
        <dbReference type="EMBL" id="KAB4459411.1"/>
    </source>
</evidence>
<reference evidence="1 2" key="1">
    <citation type="journal article" date="2019" name="Nat. Med.">
        <title>A library of human gut bacterial isolates paired with longitudinal multiomics data enables mechanistic microbiome research.</title>
        <authorList>
            <person name="Poyet M."/>
            <person name="Groussin M."/>
            <person name="Gibbons S.M."/>
            <person name="Avila-Pacheco J."/>
            <person name="Jiang X."/>
            <person name="Kearney S.M."/>
            <person name="Perrotta A.R."/>
            <person name="Berdy B."/>
            <person name="Zhao S."/>
            <person name="Lieberman T.D."/>
            <person name="Swanson P.K."/>
            <person name="Smith M."/>
            <person name="Roesemann S."/>
            <person name="Alexander J.E."/>
            <person name="Rich S.A."/>
            <person name="Livny J."/>
            <person name="Vlamakis H."/>
            <person name="Clish C."/>
            <person name="Bullock K."/>
            <person name="Deik A."/>
            <person name="Scott J."/>
            <person name="Pierce K.A."/>
            <person name="Xavier R.J."/>
            <person name="Alm E.J."/>
        </authorList>
    </citation>
    <scope>NUCLEOTIDE SEQUENCE [LARGE SCALE GENOMIC DNA]</scope>
    <source>
        <strain evidence="1 2">BIOML-A162</strain>
    </source>
</reference>